<dbReference type="EMBL" id="JBHSKF010000002">
    <property type="protein sequence ID" value="MFC5286688.1"/>
    <property type="molecule type" value="Genomic_DNA"/>
</dbReference>
<organism evidence="1 2">
    <name type="scientific">Actinokineospora guangxiensis</name>
    <dbReference type="NCBI Taxonomy" id="1490288"/>
    <lineage>
        <taxon>Bacteria</taxon>
        <taxon>Bacillati</taxon>
        <taxon>Actinomycetota</taxon>
        <taxon>Actinomycetes</taxon>
        <taxon>Pseudonocardiales</taxon>
        <taxon>Pseudonocardiaceae</taxon>
        <taxon>Actinokineospora</taxon>
    </lineage>
</organism>
<keyword evidence="2" id="KW-1185">Reference proteome</keyword>
<dbReference type="RefSeq" id="WP_378244851.1">
    <property type="nucleotide sequence ID" value="NZ_JBHSKF010000002.1"/>
</dbReference>
<accession>A0ABW0EH39</accession>
<comment type="caution">
    <text evidence="1">The sequence shown here is derived from an EMBL/GenBank/DDBJ whole genome shotgun (WGS) entry which is preliminary data.</text>
</comment>
<proteinExistence type="predicted"/>
<evidence type="ECO:0000313" key="1">
    <source>
        <dbReference type="EMBL" id="MFC5286688.1"/>
    </source>
</evidence>
<reference evidence="2" key="1">
    <citation type="journal article" date="2019" name="Int. J. Syst. Evol. Microbiol.">
        <title>The Global Catalogue of Microorganisms (GCM) 10K type strain sequencing project: providing services to taxonomists for standard genome sequencing and annotation.</title>
        <authorList>
            <consortium name="The Broad Institute Genomics Platform"/>
            <consortium name="The Broad Institute Genome Sequencing Center for Infectious Disease"/>
            <person name="Wu L."/>
            <person name="Ma J."/>
        </authorList>
    </citation>
    <scope>NUCLEOTIDE SEQUENCE [LARGE SCALE GENOMIC DNA]</scope>
    <source>
        <strain evidence="2">CCUG 59778</strain>
    </source>
</reference>
<protein>
    <recommendedName>
        <fullName evidence="3">Nucleotidyltransferase-like protein</fullName>
    </recommendedName>
</protein>
<gene>
    <name evidence="1" type="ORF">ACFPM7_06460</name>
</gene>
<evidence type="ECO:0008006" key="3">
    <source>
        <dbReference type="Google" id="ProtNLM"/>
    </source>
</evidence>
<name>A0ABW0EH39_9PSEU</name>
<sequence length="143" mass="15580">MGIEFVRLPEVDSADVIEHGRGPWASVADGGLMGRGGPQPEDGDIDIALLLRRRAWGWGQLIHREMLHRVFGAIAPESVTALLPTTRRSAHALLRLGYAPDGAAEIGGHPRRYRLRPPKKLSSLKRGCRATGRVVGVPRVGNR</sequence>
<evidence type="ECO:0000313" key="2">
    <source>
        <dbReference type="Proteomes" id="UP001596157"/>
    </source>
</evidence>
<dbReference type="Proteomes" id="UP001596157">
    <property type="component" value="Unassembled WGS sequence"/>
</dbReference>